<reference evidence="12" key="1">
    <citation type="journal article" date="2018" name="Nat. Microbiol.">
        <title>Leveraging single-cell genomics to expand the fungal tree of life.</title>
        <authorList>
            <person name="Ahrendt S.R."/>
            <person name="Quandt C.A."/>
            <person name="Ciobanu D."/>
            <person name="Clum A."/>
            <person name="Salamov A."/>
            <person name="Andreopoulos B."/>
            <person name="Cheng J.F."/>
            <person name="Woyke T."/>
            <person name="Pelin A."/>
            <person name="Henrissat B."/>
            <person name="Reynolds N.K."/>
            <person name="Benny G.L."/>
            <person name="Smith M.E."/>
            <person name="James T.Y."/>
            <person name="Grigoriev I.V."/>
        </authorList>
    </citation>
    <scope>NUCLEOTIDE SEQUENCE [LARGE SCALE GENOMIC DNA]</scope>
    <source>
        <strain evidence="12">ATCC 52028</strain>
    </source>
</reference>
<dbReference type="GO" id="GO:0140359">
    <property type="term" value="F:ABC-type transporter activity"/>
    <property type="evidence" value="ECO:0007669"/>
    <property type="project" value="InterPro"/>
</dbReference>
<dbReference type="STRING" id="1555241.A0A4P9X6B4"/>
<evidence type="ECO:0000256" key="4">
    <source>
        <dbReference type="ARBA" id="ARBA00022692"/>
    </source>
</evidence>
<comment type="subcellular location">
    <subcellularLocation>
        <location evidence="1">Membrane</location>
        <topology evidence="1">Multi-pass membrane protein</topology>
    </subcellularLocation>
</comment>
<keyword evidence="6" id="KW-0067">ATP-binding</keyword>
<sequence>MVGGIGGDGWIETFTSVLLAPLLWGRDVAKGQRSTVKHQPREVLHGISGLALPGEMVLVLGKPGSGCSTLLRSLADETRSFSSISGERLVNGDPLPAFMRANRGCINMMGEEDYHRASLTVQQTLEFTLACKMPGPENAAARAHHLNVVLTLLGLQRCKDTPVGDHIIRGISGGEKRRTTIAETLCCGASVNLWDGSIRGLDSSSALDFCKALKVACNAFRTTQICSFYQTSEDIYKLFDRVVLLSYGHMIYSGPASEARAYFEKMGFVCPYRKTTADFLTGITEFGERVVEQGREKEVPMTTLQFAQRFRESDEYRRLESEIAAYKREAAAPRTAAATTSTIAAGQPAQPNMATPDDTTATFAQQCKAALRREFQLKWGDKPNLIGSALFQIIMAIFSGLFYLRFNNTSADAFARGSVNYFLLVYNALSAQAMVPGFFEGRAVGYKQQDLAIAKPSASFLMNMFADLPIRMLTNILFVIISYFMSNLNLGSAGYIFRAFLVVILASQAFLGLCRLLSAICRDLDAALSVIGILLIGLLLNSGYLLPLTSQVGAPTIPGWWVWIYWISPISIGLRAMLANEFAGRVMPCVAPQLVPIGPTYDNFPLANRACSLPGAVPGSPAVTGDQYVRAAFGYRTSDYWWCIGVLIAYILLYAVITIVAVDRVRFGKGGVITRQFHRNLRRSTSEDLERSEHRDAEEKYENELARRAAPMTWTNINYHVQDGKLQLLNQIEGWALPGRMVALVGASGAGKSTLLDCITQRKTTGKVTGEIVVGGKPQGRSFKRRTGFVEQLDLHDPFCTVREALLFSATLRQDADVSDDAKLRHVNEVIAILEMEEIADAVVGTIEKGVGISVEERKRLTIGVELVSQPEILFLDEPTSGLSSEASFSIIRLIRKLANSGQAILCTIHQPSAVLFEQFDDLLIVINQNDGKGGQVAYFGELGRKSATMLDYFRRNGAQPMDDEEANPAEYVLGDVLNAGMGRGTSINWSAIWQASQERQAVLQRIDEIREKARVELPATPTKGDDQEFSLGFWRAMPIVTARALRSHNRNLSYTLGQLMLLTVSSFCVGTTFTNVGAFGGDGMGSKHTGSMTPSALQNLVFVLFYASTLAFLLVSTSQPTYVMRQTLYQRERSSGFYDHRSFVASVVLAQIPFLLLGSVTFFTLTYFPVRLDFESARAAYFWVSVFVFFIFANTLGYLIAAITPNLQVAQIFSPFLVATAAVLSSGVTIPIPQIGWWVRWVSYVTPFRYFLEGLTGNEFGGLAVRCNEKAFVTLQPPAGLSCDAYFADFFAAPMAAGYVRSAADGTCQYCPYASGDEYLRMLGWRSARKWMCFGLLWVYILFNICALLYVTSKKTGKR</sequence>
<feature type="transmembrane region" description="Helical" evidence="9">
    <location>
        <begin position="1210"/>
        <end position="1231"/>
    </location>
</feature>
<feature type="transmembrane region" description="Helical" evidence="9">
    <location>
        <begin position="385"/>
        <end position="406"/>
    </location>
</feature>
<feature type="transmembrane region" description="Helical" evidence="9">
    <location>
        <begin position="1101"/>
        <end position="1124"/>
    </location>
</feature>
<name>A0A4P9X6B4_9FUNG</name>
<evidence type="ECO:0000256" key="2">
    <source>
        <dbReference type="ARBA" id="ARBA00006012"/>
    </source>
</evidence>
<dbReference type="PROSITE" id="PS50893">
    <property type="entry name" value="ABC_TRANSPORTER_2"/>
    <property type="match status" value="2"/>
</dbReference>
<dbReference type="Pfam" id="PF19055">
    <property type="entry name" value="ABC2_membrane_7"/>
    <property type="match status" value="1"/>
</dbReference>
<evidence type="ECO:0000256" key="1">
    <source>
        <dbReference type="ARBA" id="ARBA00004141"/>
    </source>
</evidence>
<evidence type="ECO:0000256" key="5">
    <source>
        <dbReference type="ARBA" id="ARBA00022741"/>
    </source>
</evidence>
<dbReference type="GO" id="GO:0016887">
    <property type="term" value="F:ATP hydrolysis activity"/>
    <property type="evidence" value="ECO:0007669"/>
    <property type="project" value="InterPro"/>
</dbReference>
<proteinExistence type="inferred from homology"/>
<feature type="transmembrane region" description="Helical" evidence="9">
    <location>
        <begin position="1144"/>
        <end position="1169"/>
    </location>
</feature>
<feature type="transmembrane region" description="Helical" evidence="9">
    <location>
        <begin position="495"/>
        <end position="514"/>
    </location>
</feature>
<dbReference type="Pfam" id="PF01061">
    <property type="entry name" value="ABC2_membrane"/>
    <property type="match status" value="2"/>
</dbReference>
<feature type="domain" description="ABC transporter" evidence="10">
    <location>
        <begin position="23"/>
        <end position="272"/>
    </location>
</feature>
<dbReference type="InterPro" id="IPR043926">
    <property type="entry name" value="ABCG_dom"/>
</dbReference>
<evidence type="ECO:0000256" key="6">
    <source>
        <dbReference type="ARBA" id="ARBA00022840"/>
    </source>
</evidence>
<feature type="domain" description="ABC transporter" evidence="10">
    <location>
        <begin position="712"/>
        <end position="953"/>
    </location>
</feature>
<accession>A0A4P9X6B4</accession>
<feature type="transmembrane region" description="Helical" evidence="9">
    <location>
        <begin position="1332"/>
        <end position="1352"/>
    </location>
</feature>
<dbReference type="Gene3D" id="3.40.50.300">
    <property type="entry name" value="P-loop containing nucleotide triphosphate hydrolases"/>
    <property type="match status" value="2"/>
</dbReference>
<dbReference type="CDD" id="cd03232">
    <property type="entry name" value="ABCG_PDR_domain2"/>
    <property type="match status" value="1"/>
</dbReference>
<dbReference type="GO" id="GO:0005524">
    <property type="term" value="F:ATP binding"/>
    <property type="evidence" value="ECO:0007669"/>
    <property type="project" value="UniProtKB-KW"/>
</dbReference>
<keyword evidence="3" id="KW-0813">Transport</keyword>
<keyword evidence="4 9" id="KW-0812">Transmembrane</keyword>
<evidence type="ECO:0000256" key="7">
    <source>
        <dbReference type="ARBA" id="ARBA00022989"/>
    </source>
</evidence>
<dbReference type="Pfam" id="PF06422">
    <property type="entry name" value="PDR_CDR"/>
    <property type="match status" value="1"/>
</dbReference>
<evidence type="ECO:0000313" key="12">
    <source>
        <dbReference type="Proteomes" id="UP000274922"/>
    </source>
</evidence>
<keyword evidence="8 9" id="KW-0472">Membrane</keyword>
<gene>
    <name evidence="11" type="ORF">CXG81DRAFT_12877</name>
</gene>
<feature type="transmembrane region" description="Helical" evidence="9">
    <location>
        <begin position="526"/>
        <end position="548"/>
    </location>
</feature>
<evidence type="ECO:0000256" key="3">
    <source>
        <dbReference type="ARBA" id="ARBA00022448"/>
    </source>
</evidence>
<protein>
    <recommendedName>
        <fullName evidence="10">ABC transporter domain-containing protein</fullName>
    </recommendedName>
</protein>
<dbReference type="InterPro" id="IPR003593">
    <property type="entry name" value="AAA+_ATPase"/>
</dbReference>
<dbReference type="InterPro" id="IPR010929">
    <property type="entry name" value="PDR_CDR_ABC"/>
</dbReference>
<keyword evidence="7 9" id="KW-1133">Transmembrane helix</keyword>
<feature type="transmembrane region" description="Helical" evidence="9">
    <location>
        <begin position="418"/>
        <end position="439"/>
    </location>
</feature>
<feature type="transmembrane region" description="Helical" evidence="9">
    <location>
        <begin position="560"/>
        <end position="578"/>
    </location>
</feature>
<feature type="transmembrane region" description="Helical" evidence="9">
    <location>
        <begin position="640"/>
        <end position="662"/>
    </location>
</feature>
<dbReference type="PANTHER" id="PTHR19241">
    <property type="entry name" value="ATP-BINDING CASSETTE TRANSPORTER"/>
    <property type="match status" value="1"/>
</dbReference>
<dbReference type="InterPro" id="IPR034003">
    <property type="entry name" value="ABCG_PDR_2"/>
</dbReference>
<evidence type="ECO:0000256" key="8">
    <source>
        <dbReference type="ARBA" id="ARBA00023136"/>
    </source>
</evidence>
<evidence type="ECO:0000313" key="11">
    <source>
        <dbReference type="EMBL" id="RKP00727.1"/>
    </source>
</evidence>
<dbReference type="InterPro" id="IPR003439">
    <property type="entry name" value="ABC_transporter-like_ATP-bd"/>
</dbReference>
<dbReference type="InterPro" id="IPR013525">
    <property type="entry name" value="ABC2_TM"/>
</dbReference>
<dbReference type="SUPFAM" id="SSF52540">
    <property type="entry name" value="P-loop containing nucleoside triphosphate hydrolases"/>
    <property type="match status" value="2"/>
</dbReference>
<dbReference type="FunFam" id="3.40.50.300:FF:000054">
    <property type="entry name" value="ABC multidrug transporter atrF"/>
    <property type="match status" value="1"/>
</dbReference>
<dbReference type="Pfam" id="PF00005">
    <property type="entry name" value="ABC_tran"/>
    <property type="match status" value="2"/>
</dbReference>
<feature type="transmembrane region" description="Helical" evidence="9">
    <location>
        <begin position="460"/>
        <end position="483"/>
    </location>
</feature>
<dbReference type="Proteomes" id="UP000274922">
    <property type="component" value="Unassembled WGS sequence"/>
</dbReference>
<dbReference type="SMART" id="SM00382">
    <property type="entry name" value="AAA"/>
    <property type="match status" value="2"/>
</dbReference>
<feature type="transmembrane region" description="Helical" evidence="9">
    <location>
        <begin position="1060"/>
        <end position="1080"/>
    </location>
</feature>
<evidence type="ECO:0000256" key="9">
    <source>
        <dbReference type="SAM" id="Phobius"/>
    </source>
</evidence>
<keyword evidence="12" id="KW-1185">Reference proteome</keyword>
<dbReference type="GO" id="GO:0016020">
    <property type="term" value="C:membrane"/>
    <property type="evidence" value="ECO:0007669"/>
    <property type="project" value="UniProtKB-SubCell"/>
</dbReference>
<feature type="transmembrane region" description="Helical" evidence="9">
    <location>
        <begin position="1181"/>
        <end position="1204"/>
    </location>
</feature>
<keyword evidence="5" id="KW-0547">Nucleotide-binding</keyword>
<evidence type="ECO:0000259" key="10">
    <source>
        <dbReference type="PROSITE" id="PS50893"/>
    </source>
</evidence>
<dbReference type="OrthoDB" id="245989at2759"/>
<organism evidence="11 12">
    <name type="scientific">Caulochytrium protostelioides</name>
    <dbReference type="NCBI Taxonomy" id="1555241"/>
    <lineage>
        <taxon>Eukaryota</taxon>
        <taxon>Fungi</taxon>
        <taxon>Fungi incertae sedis</taxon>
        <taxon>Chytridiomycota</taxon>
        <taxon>Chytridiomycota incertae sedis</taxon>
        <taxon>Chytridiomycetes</taxon>
        <taxon>Caulochytriales</taxon>
        <taxon>Caulochytriaceae</taxon>
        <taxon>Caulochytrium</taxon>
    </lineage>
</organism>
<dbReference type="InterPro" id="IPR027417">
    <property type="entry name" value="P-loop_NTPase"/>
</dbReference>
<comment type="similarity">
    <text evidence="2">Belongs to the ABC transporter superfamily. ABCG family. PDR (TC 3.A.1.205) subfamily.</text>
</comment>
<dbReference type="EMBL" id="ML014201">
    <property type="protein sequence ID" value="RKP00727.1"/>
    <property type="molecule type" value="Genomic_DNA"/>
</dbReference>